<evidence type="ECO:0000256" key="1">
    <source>
        <dbReference type="ARBA" id="ARBA00007905"/>
    </source>
</evidence>
<dbReference type="PROSITE" id="PS00798">
    <property type="entry name" value="ALDOKETO_REDUCTASE_1"/>
    <property type="match status" value="1"/>
</dbReference>
<dbReference type="PROSITE" id="PS00062">
    <property type="entry name" value="ALDOKETO_REDUCTASE_2"/>
    <property type="match status" value="1"/>
</dbReference>
<organism evidence="7 8">
    <name type="scientific">Syncephalastrum racemosum</name>
    <name type="common">Filamentous fungus</name>
    <dbReference type="NCBI Taxonomy" id="13706"/>
    <lineage>
        <taxon>Eukaryota</taxon>
        <taxon>Fungi</taxon>
        <taxon>Fungi incertae sedis</taxon>
        <taxon>Mucoromycota</taxon>
        <taxon>Mucoromycotina</taxon>
        <taxon>Mucoromycetes</taxon>
        <taxon>Mucorales</taxon>
        <taxon>Syncephalastraceae</taxon>
        <taxon>Syncephalastrum</taxon>
    </lineage>
</organism>
<keyword evidence="2" id="KW-0560">Oxidoreductase</keyword>
<dbReference type="GO" id="GO:0016491">
    <property type="term" value="F:oxidoreductase activity"/>
    <property type="evidence" value="ECO:0007669"/>
    <property type="project" value="UniProtKB-KW"/>
</dbReference>
<name>A0A1X2HLJ5_SYNRA</name>
<dbReference type="PANTHER" id="PTHR11732">
    <property type="entry name" value="ALDO/KETO REDUCTASE"/>
    <property type="match status" value="1"/>
</dbReference>
<dbReference type="EMBL" id="MCGN01000002">
    <property type="protein sequence ID" value="ORZ00240.1"/>
    <property type="molecule type" value="Genomic_DNA"/>
</dbReference>
<evidence type="ECO:0000256" key="5">
    <source>
        <dbReference type="PIRSR" id="PIRSR000097-3"/>
    </source>
</evidence>
<feature type="domain" description="NADP-dependent oxidoreductase" evidence="6">
    <location>
        <begin position="18"/>
        <end position="292"/>
    </location>
</feature>
<dbReference type="Pfam" id="PF00248">
    <property type="entry name" value="Aldo_ket_red"/>
    <property type="match status" value="1"/>
</dbReference>
<comment type="similarity">
    <text evidence="1">Belongs to the aldo/keto reductase family.</text>
</comment>
<sequence length="312" mass="35198">MALNRTYTLNTGAKIPTVGLGTWLSKPDEVRKAVLYALQTGYRHLDCAYVYCNEDEVGQGIQQSGVPREEIFITSKVWNTHHRPEYVKANCKASLKALGVEYLDLYLIHWPVSFVPKGKPEDTPTVPDNDYLNPQKDGKIDIEEIDYLETWKAMEELVDEGLVKAIGVSNFDIPKIQHILKGCRIRPSANQVELHPALLQSELLAFCEQEKIHVTAYSPLGNNIYGKERVIDYPVITDLAKKLNKTPAQICIAFAAQRGVSVIPKSVTPSRIAENFQDFILEKEDFDAVASLGARNIRYNDPGTETWNYKIF</sequence>
<dbReference type="InterPro" id="IPR020471">
    <property type="entry name" value="AKR"/>
</dbReference>
<keyword evidence="8" id="KW-1185">Reference proteome</keyword>
<evidence type="ECO:0000259" key="6">
    <source>
        <dbReference type="Pfam" id="PF00248"/>
    </source>
</evidence>
<dbReference type="InterPro" id="IPR036812">
    <property type="entry name" value="NAD(P)_OxRdtase_dom_sf"/>
</dbReference>
<reference evidence="7 8" key="1">
    <citation type="submission" date="2016-07" db="EMBL/GenBank/DDBJ databases">
        <title>Pervasive Adenine N6-methylation of Active Genes in Fungi.</title>
        <authorList>
            <consortium name="DOE Joint Genome Institute"/>
            <person name="Mondo S.J."/>
            <person name="Dannebaum R.O."/>
            <person name="Kuo R.C."/>
            <person name="Labutti K."/>
            <person name="Haridas S."/>
            <person name="Kuo A."/>
            <person name="Salamov A."/>
            <person name="Ahrendt S.R."/>
            <person name="Lipzen A."/>
            <person name="Sullivan W."/>
            <person name="Andreopoulos W.B."/>
            <person name="Clum A."/>
            <person name="Lindquist E."/>
            <person name="Daum C."/>
            <person name="Ramamoorthy G.K."/>
            <person name="Gryganskyi A."/>
            <person name="Culley D."/>
            <person name="Magnuson J.K."/>
            <person name="James T.Y."/>
            <person name="O'Malley M.A."/>
            <person name="Stajich J.E."/>
            <person name="Spatafora J.W."/>
            <person name="Visel A."/>
            <person name="Grigoriev I.V."/>
        </authorList>
    </citation>
    <scope>NUCLEOTIDE SEQUENCE [LARGE SCALE GENOMIC DNA]</scope>
    <source>
        <strain evidence="7 8">NRRL 2496</strain>
    </source>
</reference>
<comment type="caution">
    <text evidence="7">The sequence shown here is derived from an EMBL/GenBank/DDBJ whole genome shotgun (WGS) entry which is preliminary data.</text>
</comment>
<dbReference type="AlphaFoldDB" id="A0A1X2HLJ5"/>
<dbReference type="SUPFAM" id="SSF51430">
    <property type="entry name" value="NAD(P)-linked oxidoreductase"/>
    <property type="match status" value="1"/>
</dbReference>
<dbReference type="InterPro" id="IPR023210">
    <property type="entry name" value="NADP_OxRdtase_dom"/>
</dbReference>
<dbReference type="OMA" id="RHQRMNF"/>
<feature type="active site" description="Proton donor" evidence="3">
    <location>
        <position position="51"/>
    </location>
</feature>
<protein>
    <submittedName>
        <fullName evidence="7">NADP-dependent oxidoreductase domain-containing protein</fullName>
    </submittedName>
</protein>
<evidence type="ECO:0000313" key="7">
    <source>
        <dbReference type="EMBL" id="ORZ00240.1"/>
    </source>
</evidence>
<evidence type="ECO:0000256" key="2">
    <source>
        <dbReference type="ARBA" id="ARBA00023002"/>
    </source>
</evidence>
<dbReference type="PRINTS" id="PR00069">
    <property type="entry name" value="ALDKETRDTASE"/>
</dbReference>
<dbReference type="OrthoDB" id="416253at2759"/>
<feature type="binding site" evidence="4">
    <location>
        <position position="109"/>
    </location>
    <ligand>
        <name>substrate</name>
    </ligand>
</feature>
<dbReference type="Gene3D" id="3.20.20.100">
    <property type="entry name" value="NADP-dependent oxidoreductase domain"/>
    <property type="match status" value="1"/>
</dbReference>
<gene>
    <name evidence="7" type="ORF">BCR43DRAFT_452115</name>
</gene>
<dbReference type="InterPro" id="IPR018170">
    <property type="entry name" value="Aldo/ket_reductase_CS"/>
</dbReference>
<evidence type="ECO:0000256" key="3">
    <source>
        <dbReference type="PIRSR" id="PIRSR000097-1"/>
    </source>
</evidence>
<evidence type="ECO:0000313" key="8">
    <source>
        <dbReference type="Proteomes" id="UP000242180"/>
    </source>
</evidence>
<dbReference type="Proteomes" id="UP000242180">
    <property type="component" value="Unassembled WGS sequence"/>
</dbReference>
<accession>A0A1X2HLJ5</accession>
<dbReference type="FunCoup" id="A0A1X2HLJ5">
    <property type="interactions" value="479"/>
</dbReference>
<dbReference type="PIRSF" id="PIRSF000097">
    <property type="entry name" value="AKR"/>
    <property type="match status" value="1"/>
</dbReference>
<dbReference type="InParanoid" id="A0A1X2HLJ5"/>
<evidence type="ECO:0000256" key="4">
    <source>
        <dbReference type="PIRSR" id="PIRSR000097-2"/>
    </source>
</evidence>
<dbReference type="FunFam" id="3.20.20.100:FF:000007">
    <property type="entry name" value="NAD(P)H-dependent D-xylose reductase xyl1"/>
    <property type="match status" value="1"/>
</dbReference>
<proteinExistence type="inferred from homology"/>
<feature type="site" description="Lowers pKa of active site Tyr" evidence="5">
    <location>
        <position position="76"/>
    </location>
</feature>
<dbReference type="STRING" id="13706.A0A1X2HLJ5"/>